<dbReference type="InterPro" id="IPR001173">
    <property type="entry name" value="Glyco_trans_2-like"/>
</dbReference>
<evidence type="ECO:0000256" key="5">
    <source>
        <dbReference type="SAM" id="Phobius"/>
    </source>
</evidence>
<dbReference type="Proteomes" id="UP000094707">
    <property type="component" value="Chromosome I"/>
</dbReference>
<dbReference type="CDD" id="cd04186">
    <property type="entry name" value="GT_2_like_c"/>
    <property type="match status" value="1"/>
</dbReference>
<name>A0A1D3L1P4_9EURY</name>
<protein>
    <submittedName>
        <fullName evidence="7">Family 2 glycosyl transferase</fullName>
    </submittedName>
</protein>
<evidence type="ECO:0000256" key="1">
    <source>
        <dbReference type="ARBA" id="ARBA00006739"/>
    </source>
</evidence>
<dbReference type="KEGG" id="mcub:MCBB_0991"/>
<dbReference type="SUPFAM" id="SSF53448">
    <property type="entry name" value="Nucleotide-diphospho-sugar transferases"/>
    <property type="match status" value="1"/>
</dbReference>
<dbReference type="OrthoDB" id="46222at2157"/>
<keyword evidence="8" id="KW-1185">Reference proteome</keyword>
<dbReference type="EMBL" id="LT607756">
    <property type="protein sequence ID" value="SCG85551.1"/>
    <property type="molecule type" value="Genomic_DNA"/>
</dbReference>
<dbReference type="GO" id="GO:0016757">
    <property type="term" value="F:glycosyltransferase activity"/>
    <property type="evidence" value="ECO:0007669"/>
    <property type="project" value="UniProtKB-KW"/>
</dbReference>
<feature type="domain" description="Glycosyltransferase 2-like" evidence="6">
    <location>
        <begin position="6"/>
        <end position="58"/>
    </location>
</feature>
<gene>
    <name evidence="7" type="ORF">MCBB_0991</name>
</gene>
<reference evidence="7 8" key="1">
    <citation type="submission" date="2016-08" db="EMBL/GenBank/DDBJ databases">
        <authorList>
            <person name="Seilhamer J.J."/>
        </authorList>
    </citation>
    <scope>NUCLEOTIDE SEQUENCE [LARGE SCALE GENOMIC DNA]</scope>
    <source>
        <strain evidence="7">Buetzberg</strain>
    </source>
</reference>
<dbReference type="STRING" id="118062.MCBB_0991"/>
<keyword evidence="5" id="KW-1133">Transmembrane helix</keyword>
<accession>A0A1D3L1P4</accession>
<dbReference type="Pfam" id="PF00535">
    <property type="entry name" value="Glycos_transf_2"/>
    <property type="match status" value="1"/>
</dbReference>
<evidence type="ECO:0000256" key="3">
    <source>
        <dbReference type="ARBA" id="ARBA00022679"/>
    </source>
</evidence>
<evidence type="ECO:0000259" key="6">
    <source>
        <dbReference type="Pfam" id="PF00535"/>
    </source>
</evidence>
<sequence>MNGTVSIIIINWNGWKDTIECLESLYRIEYHDYNVILIDNDSKDESLSKIELYCEGKIPVESKFFRYSSANKPVTIKSYTNKEISSEKTAPKTFNAHGDVSGKSSHSEEDDLNLPPNRRLILIKNDENYGFAEGNNIGIRYAIETLKSDYVLLLNNDTVVDPLFLKRLMEKISEEPSIGFVGPKTYFYDFESKDNVLTFAGGSLNLNKGMSQSTGFGEVDHGQYDEIKTVEYVEGSCILTKREVLEKIGFLDPKYFAYWEETDLCIRGKNEGYSSVFVPEAVIWHKVSSSVPNPTMIYYMNRNMFWFMKKYAKRKEFLSFILYFFCYKFWNMNFRYFYNSIYKMEFNDNKAFIRGVKDGLFH</sequence>
<dbReference type="GeneID" id="30411839"/>
<evidence type="ECO:0000313" key="8">
    <source>
        <dbReference type="Proteomes" id="UP000094707"/>
    </source>
</evidence>
<organism evidence="7 8">
    <name type="scientific">Methanobacterium congolense</name>
    <dbReference type="NCBI Taxonomy" id="118062"/>
    <lineage>
        <taxon>Archaea</taxon>
        <taxon>Methanobacteriati</taxon>
        <taxon>Methanobacteriota</taxon>
        <taxon>Methanomada group</taxon>
        <taxon>Methanobacteria</taxon>
        <taxon>Methanobacteriales</taxon>
        <taxon>Methanobacteriaceae</taxon>
        <taxon>Methanobacterium</taxon>
    </lineage>
</organism>
<dbReference type="PANTHER" id="PTHR43179">
    <property type="entry name" value="RHAMNOSYLTRANSFERASE WBBL"/>
    <property type="match status" value="1"/>
</dbReference>
<keyword evidence="5" id="KW-0472">Membrane</keyword>
<feature type="region of interest" description="Disordered" evidence="4">
    <location>
        <begin position="88"/>
        <end position="112"/>
    </location>
</feature>
<dbReference type="InterPro" id="IPR029044">
    <property type="entry name" value="Nucleotide-diphossugar_trans"/>
</dbReference>
<feature type="transmembrane region" description="Helical" evidence="5">
    <location>
        <begin position="317"/>
        <end position="338"/>
    </location>
</feature>
<evidence type="ECO:0000313" key="7">
    <source>
        <dbReference type="EMBL" id="SCG85551.1"/>
    </source>
</evidence>
<keyword evidence="3 7" id="KW-0808">Transferase</keyword>
<dbReference type="RefSeq" id="WP_071906701.1">
    <property type="nucleotide sequence ID" value="NZ_LT607756.1"/>
</dbReference>
<comment type="similarity">
    <text evidence="1">Belongs to the glycosyltransferase 2 family.</text>
</comment>
<keyword evidence="2" id="KW-0328">Glycosyltransferase</keyword>
<dbReference type="Gene3D" id="3.90.550.10">
    <property type="entry name" value="Spore Coat Polysaccharide Biosynthesis Protein SpsA, Chain A"/>
    <property type="match status" value="2"/>
</dbReference>
<proteinExistence type="inferred from homology"/>
<evidence type="ECO:0000256" key="2">
    <source>
        <dbReference type="ARBA" id="ARBA00022676"/>
    </source>
</evidence>
<keyword evidence="5" id="KW-0812">Transmembrane</keyword>
<dbReference type="AlphaFoldDB" id="A0A1D3L1P4"/>
<evidence type="ECO:0000256" key="4">
    <source>
        <dbReference type="SAM" id="MobiDB-lite"/>
    </source>
</evidence>
<dbReference type="PANTHER" id="PTHR43179:SF12">
    <property type="entry name" value="GALACTOFURANOSYLTRANSFERASE GLFT2"/>
    <property type="match status" value="1"/>
</dbReference>
<dbReference type="Pfam" id="PF13641">
    <property type="entry name" value="Glyco_tranf_2_3"/>
    <property type="match status" value="1"/>
</dbReference>